<keyword evidence="2" id="KW-0479">Metal-binding</keyword>
<sequence length="283" mass="32946">MKAMMSKVRIIELTTDLWWSGEQKLGYMMVTGHFIDAKWVIHKRVLDFVNVPPPHTGEVLARHLIKVMDDWGIKDRVVSITVDNVSANDNCIQTLNEDIFSKWKLLLYGKLFHVRCCAHILNLLVKDGLQVIIESIEKIKGGVKHLVSSERRCNNFNRIRLAQGLSDKLQVLDNNARWNSTWFILSITCFYNTVCPRYAEEDSTFLNFLPTDIEWERVDDICRFLEVFADATELISGSYYPTVNLFLGQLWKIKCLLNDHIELSTKRHLSVMAMKMQLKFDKY</sequence>
<proteinExistence type="predicted"/>
<dbReference type="GO" id="GO:0005634">
    <property type="term" value="C:nucleus"/>
    <property type="evidence" value="ECO:0007669"/>
    <property type="project" value="UniProtKB-SubCell"/>
</dbReference>
<keyword evidence="9" id="KW-1185">Reference proteome</keyword>
<keyword evidence="5" id="KW-0238">DNA-binding</keyword>
<comment type="subcellular location">
    <subcellularLocation>
        <location evidence="1">Nucleus</location>
    </subcellularLocation>
</comment>
<keyword evidence="3" id="KW-0863">Zinc-finger</keyword>
<evidence type="ECO:0000256" key="6">
    <source>
        <dbReference type="ARBA" id="ARBA00023242"/>
    </source>
</evidence>
<dbReference type="EMBL" id="BAABME010028159">
    <property type="protein sequence ID" value="GAA0176888.1"/>
    <property type="molecule type" value="Genomic_DNA"/>
</dbReference>
<comment type="caution">
    <text evidence="8">The sequence shown here is derived from an EMBL/GenBank/DDBJ whole genome shotgun (WGS) entry which is preliminary data.</text>
</comment>
<organism evidence="8 9">
    <name type="scientific">Lithospermum erythrorhizon</name>
    <name type="common">Purple gromwell</name>
    <name type="synonym">Lithospermum officinale var. erythrorhizon</name>
    <dbReference type="NCBI Taxonomy" id="34254"/>
    <lineage>
        <taxon>Eukaryota</taxon>
        <taxon>Viridiplantae</taxon>
        <taxon>Streptophyta</taxon>
        <taxon>Embryophyta</taxon>
        <taxon>Tracheophyta</taxon>
        <taxon>Spermatophyta</taxon>
        <taxon>Magnoliopsida</taxon>
        <taxon>eudicotyledons</taxon>
        <taxon>Gunneridae</taxon>
        <taxon>Pentapetalae</taxon>
        <taxon>asterids</taxon>
        <taxon>lamiids</taxon>
        <taxon>Boraginales</taxon>
        <taxon>Boraginaceae</taxon>
        <taxon>Boraginoideae</taxon>
        <taxon>Lithospermeae</taxon>
        <taxon>Lithospermum</taxon>
    </lineage>
</organism>
<evidence type="ECO:0000256" key="4">
    <source>
        <dbReference type="ARBA" id="ARBA00022833"/>
    </source>
</evidence>
<evidence type="ECO:0000256" key="5">
    <source>
        <dbReference type="ARBA" id="ARBA00023125"/>
    </source>
</evidence>
<evidence type="ECO:0000256" key="1">
    <source>
        <dbReference type="ARBA" id="ARBA00004123"/>
    </source>
</evidence>
<evidence type="ECO:0000259" key="7">
    <source>
        <dbReference type="Pfam" id="PF14372"/>
    </source>
</evidence>
<dbReference type="InterPro" id="IPR025525">
    <property type="entry name" value="hAT-like_transposase_RNase-H"/>
</dbReference>
<accession>A0AAV3RPY6</accession>
<dbReference type="PANTHER" id="PTHR46481:SF10">
    <property type="entry name" value="ZINC FINGER BED DOMAIN-CONTAINING PROTEIN 39"/>
    <property type="match status" value="1"/>
</dbReference>
<evidence type="ECO:0000313" key="8">
    <source>
        <dbReference type="EMBL" id="GAA0176888.1"/>
    </source>
</evidence>
<name>A0AAV3RPY6_LITER</name>
<dbReference type="AlphaFoldDB" id="A0AAV3RPY6"/>
<evidence type="ECO:0000256" key="3">
    <source>
        <dbReference type="ARBA" id="ARBA00022771"/>
    </source>
</evidence>
<gene>
    <name evidence="8" type="ORF">LIER_42115</name>
</gene>
<dbReference type="InterPro" id="IPR012337">
    <property type="entry name" value="RNaseH-like_sf"/>
</dbReference>
<dbReference type="Pfam" id="PF14372">
    <property type="entry name" value="hAT-like_RNase-H"/>
    <property type="match status" value="1"/>
</dbReference>
<feature type="domain" description="hAT-like transposase RNase-H fold" evidence="7">
    <location>
        <begin position="236"/>
        <end position="283"/>
    </location>
</feature>
<keyword evidence="4" id="KW-0862">Zinc</keyword>
<dbReference type="GO" id="GO:0003677">
    <property type="term" value="F:DNA binding"/>
    <property type="evidence" value="ECO:0007669"/>
    <property type="project" value="UniProtKB-KW"/>
</dbReference>
<reference evidence="8 9" key="1">
    <citation type="submission" date="2024-01" db="EMBL/GenBank/DDBJ databases">
        <title>The complete chloroplast genome sequence of Lithospermum erythrorhizon: insights into the phylogenetic relationship among Boraginaceae species and the maternal lineages of purple gromwells.</title>
        <authorList>
            <person name="Okada T."/>
            <person name="Watanabe K."/>
        </authorList>
    </citation>
    <scope>NUCLEOTIDE SEQUENCE [LARGE SCALE GENOMIC DNA]</scope>
</reference>
<evidence type="ECO:0000256" key="2">
    <source>
        <dbReference type="ARBA" id="ARBA00022723"/>
    </source>
</evidence>
<dbReference type="PANTHER" id="PTHR46481">
    <property type="entry name" value="ZINC FINGER BED DOMAIN-CONTAINING PROTEIN 4"/>
    <property type="match status" value="1"/>
</dbReference>
<evidence type="ECO:0000313" key="9">
    <source>
        <dbReference type="Proteomes" id="UP001454036"/>
    </source>
</evidence>
<dbReference type="InterPro" id="IPR052035">
    <property type="entry name" value="ZnF_BED_domain_contain"/>
</dbReference>
<dbReference type="SUPFAM" id="SSF53098">
    <property type="entry name" value="Ribonuclease H-like"/>
    <property type="match status" value="1"/>
</dbReference>
<protein>
    <recommendedName>
        <fullName evidence="7">hAT-like transposase RNase-H fold domain-containing protein</fullName>
    </recommendedName>
</protein>
<dbReference type="GO" id="GO:0008270">
    <property type="term" value="F:zinc ion binding"/>
    <property type="evidence" value="ECO:0007669"/>
    <property type="project" value="UniProtKB-KW"/>
</dbReference>
<dbReference type="Proteomes" id="UP001454036">
    <property type="component" value="Unassembled WGS sequence"/>
</dbReference>
<keyword evidence="6" id="KW-0539">Nucleus</keyword>